<dbReference type="HOGENOM" id="CLU_048013_2_1_1"/>
<evidence type="ECO:0000313" key="2">
    <source>
        <dbReference type="EMBL" id="EED91983.1"/>
    </source>
</evidence>
<dbReference type="GO" id="GO:0004788">
    <property type="term" value="F:thiamine diphosphokinase activity"/>
    <property type="evidence" value="ECO:0007669"/>
    <property type="project" value="UniProtKB-EC"/>
</dbReference>
<keyword evidence="3" id="KW-1185">Reference proteome</keyword>
<dbReference type="OMA" id="VPLQTMY"/>
<dbReference type="Proteomes" id="UP000001449">
    <property type="component" value="Chromosome 5"/>
</dbReference>
<organism evidence="2 3">
    <name type="scientific">Thalassiosira pseudonana</name>
    <name type="common">Marine diatom</name>
    <name type="synonym">Cyclotella nana</name>
    <dbReference type="NCBI Taxonomy" id="35128"/>
    <lineage>
        <taxon>Eukaryota</taxon>
        <taxon>Sar</taxon>
        <taxon>Stramenopiles</taxon>
        <taxon>Ochrophyta</taxon>
        <taxon>Bacillariophyta</taxon>
        <taxon>Coscinodiscophyceae</taxon>
        <taxon>Thalassiosirophycidae</taxon>
        <taxon>Thalassiosirales</taxon>
        <taxon>Thalassiosiraceae</taxon>
        <taxon>Thalassiosira</taxon>
    </lineage>
</organism>
<name>B8C2P5_THAPS</name>
<dbReference type="PROSITE" id="PS51462">
    <property type="entry name" value="NUDIX"/>
    <property type="match status" value="1"/>
</dbReference>
<dbReference type="Pfam" id="PF00293">
    <property type="entry name" value="NUDIX"/>
    <property type="match status" value="1"/>
</dbReference>
<gene>
    <name evidence="2" type="ORF">THAPSDRAFT_262503</name>
</gene>
<accession>B8C2P5</accession>
<dbReference type="AlphaFoldDB" id="B8C2P5"/>
<protein>
    <submittedName>
        <fullName evidence="2">Thiamin pyrophosphokinase</fullName>
        <ecNumber evidence="2">2.7.6.2</ecNumber>
    </submittedName>
</protein>
<reference evidence="2 3" key="2">
    <citation type="journal article" date="2008" name="Nature">
        <title>The Phaeodactylum genome reveals the evolutionary history of diatom genomes.</title>
        <authorList>
            <person name="Bowler C."/>
            <person name="Allen A.E."/>
            <person name="Badger J.H."/>
            <person name="Grimwood J."/>
            <person name="Jabbari K."/>
            <person name="Kuo A."/>
            <person name="Maheswari U."/>
            <person name="Martens C."/>
            <person name="Maumus F."/>
            <person name="Otillar R.P."/>
            <person name="Rayko E."/>
            <person name="Salamov A."/>
            <person name="Vandepoele K."/>
            <person name="Beszteri B."/>
            <person name="Gruber A."/>
            <person name="Heijde M."/>
            <person name="Katinka M."/>
            <person name="Mock T."/>
            <person name="Valentin K."/>
            <person name="Verret F."/>
            <person name="Berges J.A."/>
            <person name="Brownlee C."/>
            <person name="Cadoret J.P."/>
            <person name="Chiovitti A."/>
            <person name="Choi C.J."/>
            <person name="Coesel S."/>
            <person name="De Martino A."/>
            <person name="Detter J.C."/>
            <person name="Durkin C."/>
            <person name="Falciatore A."/>
            <person name="Fournet J."/>
            <person name="Haruta M."/>
            <person name="Huysman M.J."/>
            <person name="Jenkins B.D."/>
            <person name="Jiroutova K."/>
            <person name="Jorgensen R.E."/>
            <person name="Joubert Y."/>
            <person name="Kaplan A."/>
            <person name="Kroger N."/>
            <person name="Kroth P.G."/>
            <person name="La Roche J."/>
            <person name="Lindquist E."/>
            <person name="Lommer M."/>
            <person name="Martin-Jezequel V."/>
            <person name="Lopez P.J."/>
            <person name="Lucas S."/>
            <person name="Mangogna M."/>
            <person name="McGinnis K."/>
            <person name="Medlin L.K."/>
            <person name="Montsant A."/>
            <person name="Oudot-Le Secq M.P."/>
            <person name="Napoli C."/>
            <person name="Obornik M."/>
            <person name="Parker M.S."/>
            <person name="Petit J.L."/>
            <person name="Porcel B.M."/>
            <person name="Poulsen N."/>
            <person name="Robison M."/>
            <person name="Rychlewski L."/>
            <person name="Rynearson T.A."/>
            <person name="Schmutz J."/>
            <person name="Shapiro H."/>
            <person name="Siaut M."/>
            <person name="Stanley M."/>
            <person name="Sussman M.R."/>
            <person name="Taylor A.R."/>
            <person name="Vardi A."/>
            <person name="von Dassow P."/>
            <person name="Vyverman W."/>
            <person name="Willis A."/>
            <person name="Wyrwicz L.S."/>
            <person name="Rokhsar D.S."/>
            <person name="Weissenbach J."/>
            <person name="Armbrust E.V."/>
            <person name="Green B.R."/>
            <person name="Van de Peer Y."/>
            <person name="Grigoriev I.V."/>
        </authorList>
    </citation>
    <scope>NUCLEOTIDE SEQUENCE [LARGE SCALE GENOMIC DNA]</scope>
    <source>
        <strain evidence="2 3">CCMP1335</strain>
    </source>
</reference>
<dbReference type="InterPro" id="IPR031804">
    <property type="entry name" value="DUF4743"/>
</dbReference>
<dbReference type="EC" id="2.7.6.2" evidence="2"/>
<sequence length="230" mass="25425">PESRTNAVASVMEQLRTTGYITGWRDEQYPVSESFDEVSSPVFLIERAAASLLGVIEYGVHINGLVKSDDGEQRMWMARRSKSKSKFPGYLDHIVAGGQPAGLSLMDNVFKECFEEAAIPSELTRKGIKPAGAISYESYGEGVISRVVLFCFDLTLPHDFVPTANDGEVESFFTWSLDDLARSMAPDYADPIKPNCYPVIIDYLMRSGSISPDSPKYLEVLRTLRSGSCT</sequence>
<dbReference type="PANTHER" id="PTHR13622">
    <property type="entry name" value="THIAMIN PYROPHOSPHOKINASE"/>
    <property type="match status" value="1"/>
</dbReference>
<dbReference type="GeneID" id="7450030"/>
<dbReference type="PANTHER" id="PTHR13622:SF8">
    <property type="entry name" value="THIAMIN PYROPHOSPHOKINASE 1"/>
    <property type="match status" value="1"/>
</dbReference>
<feature type="domain" description="Nudix hydrolase" evidence="1">
    <location>
        <begin position="57"/>
        <end position="198"/>
    </location>
</feature>
<feature type="non-terminal residue" evidence="2">
    <location>
        <position position="1"/>
    </location>
</feature>
<dbReference type="InterPro" id="IPR000086">
    <property type="entry name" value="NUDIX_hydrolase_dom"/>
</dbReference>
<dbReference type="eggNOG" id="KOG4313">
    <property type="taxonomic scope" value="Eukaryota"/>
</dbReference>
<dbReference type="EMBL" id="CM000642">
    <property type="protein sequence ID" value="EED91983.1"/>
    <property type="molecule type" value="Genomic_DNA"/>
</dbReference>
<evidence type="ECO:0000313" key="3">
    <source>
        <dbReference type="Proteomes" id="UP000001449"/>
    </source>
</evidence>
<dbReference type="FunFam" id="3.90.79.10:FF:000019">
    <property type="entry name" value="Thiamin pyrophosphokinase, putative"/>
    <property type="match status" value="1"/>
</dbReference>
<reference evidence="2 3" key="1">
    <citation type="journal article" date="2004" name="Science">
        <title>The genome of the diatom Thalassiosira pseudonana: ecology, evolution, and metabolism.</title>
        <authorList>
            <person name="Armbrust E.V."/>
            <person name="Berges J.A."/>
            <person name="Bowler C."/>
            <person name="Green B.R."/>
            <person name="Martinez D."/>
            <person name="Putnam N.H."/>
            <person name="Zhou S."/>
            <person name="Allen A.E."/>
            <person name="Apt K.E."/>
            <person name="Bechner M."/>
            <person name="Brzezinski M.A."/>
            <person name="Chaal B.K."/>
            <person name="Chiovitti A."/>
            <person name="Davis A.K."/>
            <person name="Demarest M.S."/>
            <person name="Detter J.C."/>
            <person name="Glavina T."/>
            <person name="Goodstein D."/>
            <person name="Hadi M.Z."/>
            <person name="Hellsten U."/>
            <person name="Hildebrand M."/>
            <person name="Jenkins B.D."/>
            <person name="Jurka J."/>
            <person name="Kapitonov V.V."/>
            <person name="Kroger N."/>
            <person name="Lau W.W."/>
            <person name="Lane T.W."/>
            <person name="Larimer F.W."/>
            <person name="Lippmeier J.C."/>
            <person name="Lucas S."/>
            <person name="Medina M."/>
            <person name="Montsant A."/>
            <person name="Obornik M."/>
            <person name="Parker M.S."/>
            <person name="Palenik B."/>
            <person name="Pazour G.J."/>
            <person name="Richardson P.M."/>
            <person name="Rynearson T.A."/>
            <person name="Saito M.A."/>
            <person name="Schwartz D.C."/>
            <person name="Thamatrakoln K."/>
            <person name="Valentin K."/>
            <person name="Vardi A."/>
            <person name="Wilkerson F.P."/>
            <person name="Rokhsar D.S."/>
        </authorList>
    </citation>
    <scope>NUCLEOTIDE SEQUENCE [LARGE SCALE GENOMIC DNA]</scope>
    <source>
        <strain evidence="2 3">CCMP1335</strain>
    </source>
</reference>
<proteinExistence type="predicted"/>
<dbReference type="KEGG" id="tps:THAPSDRAFT_262503"/>
<dbReference type="Pfam" id="PF15916">
    <property type="entry name" value="DUF4743"/>
    <property type="match status" value="1"/>
</dbReference>
<dbReference type="GO" id="GO:0044715">
    <property type="term" value="F:8-oxo-dGDP phosphatase activity"/>
    <property type="evidence" value="ECO:0000318"/>
    <property type="project" value="GO_Central"/>
</dbReference>
<dbReference type="PaxDb" id="35128-Thaps262503"/>
<dbReference type="CDD" id="cd03676">
    <property type="entry name" value="NUDIX_Tnr3_like"/>
    <property type="match status" value="1"/>
</dbReference>
<dbReference type="STRING" id="35128.B8C2P5"/>
<dbReference type="InParanoid" id="B8C2P5"/>
<dbReference type="SUPFAM" id="SSF55811">
    <property type="entry name" value="Nudix"/>
    <property type="match status" value="1"/>
</dbReference>
<dbReference type="RefSeq" id="XP_002290231.1">
    <property type="nucleotide sequence ID" value="XM_002290195.1"/>
</dbReference>
<dbReference type="InterPro" id="IPR015797">
    <property type="entry name" value="NUDIX_hydrolase-like_dom_sf"/>
</dbReference>
<keyword evidence="2" id="KW-0808">Transferase</keyword>
<feature type="non-terminal residue" evidence="2">
    <location>
        <position position="230"/>
    </location>
</feature>
<evidence type="ECO:0000259" key="1">
    <source>
        <dbReference type="PROSITE" id="PS51462"/>
    </source>
</evidence>
<dbReference type="Gene3D" id="3.90.79.10">
    <property type="entry name" value="Nucleoside Triphosphate Pyrophosphohydrolase"/>
    <property type="match status" value="1"/>
</dbReference>